<comment type="caution">
    <text evidence="6">The sequence shown here is derived from an EMBL/GenBank/DDBJ whole genome shotgun (WGS) entry which is preliminary data.</text>
</comment>
<evidence type="ECO:0000256" key="1">
    <source>
        <dbReference type="ARBA" id="ARBA00004141"/>
    </source>
</evidence>
<feature type="transmembrane region" description="Helical" evidence="5">
    <location>
        <begin position="403"/>
        <end position="419"/>
    </location>
</feature>
<dbReference type="GO" id="GO:0015179">
    <property type="term" value="F:L-amino acid transmembrane transporter activity"/>
    <property type="evidence" value="ECO:0007669"/>
    <property type="project" value="TreeGrafter"/>
</dbReference>
<evidence type="ECO:0000256" key="3">
    <source>
        <dbReference type="ARBA" id="ARBA00022989"/>
    </source>
</evidence>
<feature type="transmembrane region" description="Helical" evidence="5">
    <location>
        <begin position="118"/>
        <end position="138"/>
    </location>
</feature>
<feature type="transmembrane region" description="Helical" evidence="5">
    <location>
        <begin position="318"/>
        <end position="336"/>
    </location>
</feature>
<feature type="transmembrane region" description="Helical" evidence="5">
    <location>
        <begin position="342"/>
        <end position="364"/>
    </location>
</feature>
<dbReference type="AlphaFoldDB" id="A0A2W7TG80"/>
<reference evidence="6 7" key="1">
    <citation type="submission" date="2018-06" db="EMBL/GenBank/DDBJ databases">
        <title>Genomic Encyclopedia of Archaeal and Bacterial Type Strains, Phase II (KMG-II): from individual species to whole genera.</title>
        <authorList>
            <person name="Goeker M."/>
        </authorList>
    </citation>
    <scope>NUCLEOTIDE SEQUENCE [LARGE SCALE GENOMIC DNA]</scope>
    <source>
        <strain evidence="6 7">DSM 23241</strain>
    </source>
</reference>
<organism evidence="6 7">
    <name type="scientific">Hydrotalea sandarakina</name>
    <dbReference type="NCBI Taxonomy" id="1004304"/>
    <lineage>
        <taxon>Bacteria</taxon>
        <taxon>Pseudomonadati</taxon>
        <taxon>Bacteroidota</taxon>
        <taxon>Chitinophagia</taxon>
        <taxon>Chitinophagales</taxon>
        <taxon>Chitinophagaceae</taxon>
        <taxon>Hydrotalea</taxon>
    </lineage>
</organism>
<dbReference type="PANTHER" id="PTHR11785">
    <property type="entry name" value="AMINO ACID TRANSPORTER"/>
    <property type="match status" value="1"/>
</dbReference>
<feature type="transmembrane region" description="Helical" evidence="5">
    <location>
        <begin position="222"/>
        <end position="242"/>
    </location>
</feature>
<keyword evidence="4 5" id="KW-0472">Membrane</keyword>
<dbReference type="PANTHER" id="PTHR11785:SF512">
    <property type="entry name" value="SOBREMESA, ISOFORM B"/>
    <property type="match status" value="1"/>
</dbReference>
<sequence length="429" mass="46906">MKKISIYTAAAIVIANMIGTGVFTSVGFQLNAIQNSWSIISLWFFGGVLSLFGAFAYAELGTHYKESGGDYIYLSRIFHPMLGYLSAWAGLTVGFSAPVALAAMAFTQYLSPVLGLPIHTFMAIAIIVAIGLLHSFTLKHSSRLQNSSTVLKILFIVVLIIIGVAAAAPAQNALQWNNSWHHEVVQPGYAVAMVYVAFAYTGWNAAAYVVDEMDNPRLHLPRALIGSTLFVMVVYMLFQYVLLKHATVNALKGKESVTFIAFNNVLGAKGAKWVSAFIALQLIATISSYIWVGSRVTAALAREHRLWQPFSIKNKHGIPIYAIWLHVAIAIVLLLTGSFEKVLLYAGFVLQLMASLTVATSLFTKPKPFPTYKSPFKPVLQIVFLLFNAWVLIFTLMDKPVESLIGVGILVAGLVLYALDKPVNTVNPT</sequence>
<gene>
    <name evidence="6" type="ORF">LX80_01784</name>
</gene>
<proteinExistence type="predicted"/>
<feature type="transmembrane region" description="Helical" evidence="5">
    <location>
        <begin position="188"/>
        <end position="210"/>
    </location>
</feature>
<keyword evidence="3 5" id="KW-1133">Transmembrane helix</keyword>
<dbReference type="InterPro" id="IPR050598">
    <property type="entry name" value="AminoAcid_Transporter"/>
</dbReference>
<accession>A0A2W7TG80</accession>
<dbReference type="Pfam" id="PF13520">
    <property type="entry name" value="AA_permease_2"/>
    <property type="match status" value="1"/>
</dbReference>
<dbReference type="Proteomes" id="UP000249720">
    <property type="component" value="Unassembled WGS sequence"/>
</dbReference>
<comment type="subcellular location">
    <subcellularLocation>
        <location evidence="1">Membrane</location>
        <topology evidence="1">Multi-pass membrane protein</topology>
    </subcellularLocation>
</comment>
<name>A0A2W7TG80_9BACT</name>
<feature type="transmembrane region" description="Helical" evidence="5">
    <location>
        <begin position="81"/>
        <end position="106"/>
    </location>
</feature>
<feature type="transmembrane region" description="Helical" evidence="5">
    <location>
        <begin position="376"/>
        <end position="397"/>
    </location>
</feature>
<evidence type="ECO:0000313" key="7">
    <source>
        <dbReference type="Proteomes" id="UP000249720"/>
    </source>
</evidence>
<dbReference type="Gene3D" id="1.20.1740.10">
    <property type="entry name" value="Amino acid/polyamine transporter I"/>
    <property type="match status" value="1"/>
</dbReference>
<dbReference type="PIRSF" id="PIRSF006060">
    <property type="entry name" value="AA_transporter"/>
    <property type="match status" value="1"/>
</dbReference>
<dbReference type="RefSeq" id="WP_211307738.1">
    <property type="nucleotide sequence ID" value="NZ_QKZV01000005.1"/>
</dbReference>
<feature type="transmembrane region" description="Helical" evidence="5">
    <location>
        <begin position="7"/>
        <end position="28"/>
    </location>
</feature>
<feature type="transmembrane region" description="Helical" evidence="5">
    <location>
        <begin position="150"/>
        <end position="168"/>
    </location>
</feature>
<evidence type="ECO:0000256" key="4">
    <source>
        <dbReference type="ARBA" id="ARBA00023136"/>
    </source>
</evidence>
<keyword evidence="2 5" id="KW-0812">Transmembrane</keyword>
<dbReference type="InterPro" id="IPR002293">
    <property type="entry name" value="AA/rel_permease1"/>
</dbReference>
<feature type="transmembrane region" description="Helical" evidence="5">
    <location>
        <begin position="40"/>
        <end position="60"/>
    </location>
</feature>
<protein>
    <submittedName>
        <fullName evidence="6">APA family basic amino acid/polyamine antiporter</fullName>
    </submittedName>
</protein>
<evidence type="ECO:0000313" key="6">
    <source>
        <dbReference type="EMBL" id="PZX62302.1"/>
    </source>
</evidence>
<keyword evidence="7" id="KW-1185">Reference proteome</keyword>
<dbReference type="EMBL" id="QKZV01000005">
    <property type="protein sequence ID" value="PZX62302.1"/>
    <property type="molecule type" value="Genomic_DNA"/>
</dbReference>
<dbReference type="GO" id="GO:0016020">
    <property type="term" value="C:membrane"/>
    <property type="evidence" value="ECO:0007669"/>
    <property type="project" value="UniProtKB-SubCell"/>
</dbReference>
<evidence type="ECO:0000256" key="2">
    <source>
        <dbReference type="ARBA" id="ARBA00022692"/>
    </source>
</evidence>
<evidence type="ECO:0000256" key="5">
    <source>
        <dbReference type="SAM" id="Phobius"/>
    </source>
</evidence>